<evidence type="ECO:0000313" key="4">
    <source>
        <dbReference type="Proteomes" id="UP000702209"/>
    </source>
</evidence>
<dbReference type="Proteomes" id="UP000702209">
    <property type="component" value="Unassembled WGS sequence"/>
</dbReference>
<dbReference type="Pfam" id="PF01402">
    <property type="entry name" value="RHH_1"/>
    <property type="match status" value="1"/>
</dbReference>
<feature type="region of interest" description="Disordered" evidence="1">
    <location>
        <begin position="1"/>
        <end position="28"/>
    </location>
</feature>
<organism evidence="3 4">
    <name type="scientific">Nocardia amamiensis</name>
    <dbReference type="NCBI Taxonomy" id="404578"/>
    <lineage>
        <taxon>Bacteria</taxon>
        <taxon>Bacillati</taxon>
        <taxon>Actinomycetota</taxon>
        <taxon>Actinomycetes</taxon>
        <taxon>Mycobacteriales</taxon>
        <taxon>Nocardiaceae</taxon>
        <taxon>Nocardia</taxon>
    </lineage>
</organism>
<feature type="domain" description="Ribbon-helix-helix protein CopG" evidence="2">
    <location>
        <begin position="6"/>
        <end position="40"/>
    </location>
</feature>
<dbReference type="InterPro" id="IPR010985">
    <property type="entry name" value="Ribbon_hlx_hlx"/>
</dbReference>
<evidence type="ECO:0000256" key="1">
    <source>
        <dbReference type="SAM" id="MobiDB-lite"/>
    </source>
</evidence>
<gene>
    <name evidence="3" type="ORF">IU459_09190</name>
</gene>
<protein>
    <submittedName>
        <fullName evidence="3">CopG family transcriptional regulator</fullName>
    </submittedName>
</protein>
<reference evidence="3 4" key="1">
    <citation type="submission" date="2020-10" db="EMBL/GenBank/DDBJ databases">
        <title>Identification of Nocardia species via Next-generation sequencing and recognition of intraspecies genetic diversity.</title>
        <authorList>
            <person name="Li P."/>
            <person name="Li P."/>
            <person name="Lu B."/>
        </authorList>
    </citation>
    <scope>NUCLEOTIDE SEQUENCE [LARGE SCALE GENOMIC DNA]</scope>
    <source>
        <strain evidence="3 4">BJ06-0157</strain>
    </source>
</reference>
<dbReference type="EMBL" id="JADLQX010000005">
    <property type="protein sequence ID" value="MBF6297718.1"/>
    <property type="molecule type" value="Genomic_DNA"/>
</dbReference>
<evidence type="ECO:0000259" key="2">
    <source>
        <dbReference type="Pfam" id="PF01402"/>
    </source>
</evidence>
<proteinExistence type="predicted"/>
<accession>A0ABS0CSI1</accession>
<comment type="caution">
    <text evidence="3">The sequence shown here is derived from an EMBL/GenBank/DDBJ whole genome shotgun (WGS) entry which is preliminary data.</text>
</comment>
<keyword evidence="4" id="KW-1185">Reference proteome</keyword>
<sequence length="50" mass="5757">MAWTMRLPKDEEAALDAQADSEGRSKHEITRDAIRAYLERRRGRTARGVD</sequence>
<dbReference type="InterPro" id="IPR002145">
    <property type="entry name" value="CopG"/>
</dbReference>
<evidence type="ECO:0000313" key="3">
    <source>
        <dbReference type="EMBL" id="MBF6297718.1"/>
    </source>
</evidence>
<name>A0ABS0CSI1_9NOCA</name>
<dbReference type="SUPFAM" id="SSF47598">
    <property type="entry name" value="Ribbon-helix-helix"/>
    <property type="match status" value="1"/>
</dbReference>